<name>A0A0A2LJ70_9FLAO</name>
<dbReference type="eggNOG" id="ENOG502ZXF1">
    <property type="taxonomic scope" value="Bacteria"/>
</dbReference>
<comment type="caution">
    <text evidence="1">The sequence shown here is derived from an EMBL/GenBank/DDBJ whole genome shotgun (WGS) entry which is preliminary data.</text>
</comment>
<sequence length="302" mass="35355">MQEQVIKNENDFTEDKGLQFVKSFLMDNLQLSGLYCFGIHHKNKMYSNAISGEVKTRQHTHYYLLVYTIHSRENAVADLSDIIKKKSKGQYTVTLFIHKATTVRQLTAESKYFYYHAMHKGINLYEHDVVPPRIAFEQEPQRNVKHIKAYWHNRNRVSEVFLQSQGMVDGIDTEPIQEAMMQVAMENTALALINTFLGYRPIHFNLGYLFDICSLFCTLVREFFPRNSAEEIKMFELLSKHISKLRSAHLGPMDFLNTELLQRRCRLFHEKATVLIESEIERLEKLAKENKQQPKDESDGNE</sequence>
<dbReference type="Proteomes" id="UP000030129">
    <property type="component" value="Unassembled WGS sequence"/>
</dbReference>
<proteinExistence type="predicted"/>
<dbReference type="STRING" id="1406840.Q763_12260"/>
<dbReference type="AlphaFoldDB" id="A0A0A2LJ70"/>
<keyword evidence="2" id="KW-1185">Reference proteome</keyword>
<evidence type="ECO:0008006" key="3">
    <source>
        <dbReference type="Google" id="ProtNLM"/>
    </source>
</evidence>
<evidence type="ECO:0000313" key="1">
    <source>
        <dbReference type="EMBL" id="KGO79969.1"/>
    </source>
</evidence>
<dbReference type="Gene3D" id="1.20.120.330">
    <property type="entry name" value="Nucleotidyltransferases domain 2"/>
    <property type="match status" value="1"/>
</dbReference>
<organism evidence="1 2">
    <name type="scientific">Flavobacterium beibuense F44-8</name>
    <dbReference type="NCBI Taxonomy" id="1406840"/>
    <lineage>
        <taxon>Bacteria</taxon>
        <taxon>Pseudomonadati</taxon>
        <taxon>Bacteroidota</taxon>
        <taxon>Flavobacteriia</taxon>
        <taxon>Flavobacteriales</taxon>
        <taxon>Flavobacteriaceae</taxon>
        <taxon>Flavobacterium</taxon>
    </lineage>
</organism>
<gene>
    <name evidence="1" type="ORF">Q763_12260</name>
</gene>
<evidence type="ECO:0000313" key="2">
    <source>
        <dbReference type="Proteomes" id="UP000030129"/>
    </source>
</evidence>
<reference evidence="1 2" key="1">
    <citation type="submission" date="2013-09" db="EMBL/GenBank/DDBJ databases">
        <authorList>
            <person name="Zeng Z."/>
            <person name="Chen C."/>
        </authorList>
    </citation>
    <scope>NUCLEOTIDE SEQUENCE [LARGE SCALE GENOMIC DNA]</scope>
    <source>
        <strain evidence="1 2">F44-8</strain>
    </source>
</reference>
<dbReference type="EMBL" id="JRLV01000014">
    <property type="protein sequence ID" value="KGO79969.1"/>
    <property type="molecule type" value="Genomic_DNA"/>
</dbReference>
<accession>A0A0A2LJ70</accession>
<protein>
    <recommendedName>
        <fullName evidence="3">HEPN domain-containing protein</fullName>
    </recommendedName>
</protein>
<dbReference type="RefSeq" id="WP_035134590.1">
    <property type="nucleotide sequence ID" value="NZ_JRLV01000014.1"/>
</dbReference>